<dbReference type="AlphaFoldDB" id="A0A093VYW3"/>
<accession>A0A093VYW3</accession>
<gene>
    <name evidence="1" type="ORF">GQ26_0042000</name>
</gene>
<sequence length="55" mass="6006">MGKFNMGTLWIRTTVPRKEAKEALGRHSNGVPAVMPRTGGIQCILRITRIGANVT</sequence>
<evidence type="ECO:0000313" key="1">
    <source>
        <dbReference type="EMBL" id="KFX51811.1"/>
    </source>
</evidence>
<name>A0A093VYW3_TALMA</name>
<reference evidence="1" key="2">
    <citation type="journal article" date="2014" name="PLoS Genet.">
        <title>Signature gene expression reveals novel clues to the molecular mechanisms of dimorphic transition in Penicillium marneffei.</title>
        <authorList>
            <person name="Yang E."/>
            <person name="Wang G."/>
            <person name="Cai J."/>
            <person name="Woo P.C."/>
            <person name="Lau S.K."/>
            <person name="Yuen K.-Y."/>
            <person name="Chow W.-N."/>
            <person name="Lin X."/>
        </authorList>
    </citation>
    <scope>NUCLEOTIDE SEQUENCE</scope>
    <source>
        <strain evidence="1">PM1</strain>
    </source>
</reference>
<protein>
    <submittedName>
        <fullName evidence="1">Uncharacterized protein</fullName>
    </submittedName>
</protein>
<comment type="caution">
    <text evidence="1">The sequence shown here is derived from an EMBL/GenBank/DDBJ whole genome shotgun (WGS) entry which is preliminary data.</text>
</comment>
<dbReference type="EMBL" id="JPOX01000004">
    <property type="protein sequence ID" value="KFX51811.1"/>
    <property type="molecule type" value="Genomic_DNA"/>
</dbReference>
<proteinExistence type="predicted"/>
<reference key="1">
    <citation type="journal article" date="2014" name="PLoS Genet.">
        <title>Signature Gene Expression Reveals Novel Clues to the Molecular Mechanisms of Dimorphic Transition in Penicillium marneffei.</title>
        <authorList>
            <person name="Yang E."/>
            <person name="Wang G."/>
            <person name="Cai J."/>
            <person name="Woo P.C."/>
            <person name="Lau S.K."/>
            <person name="Yuen K.-Y."/>
            <person name="Chow W.-N."/>
            <person name="Lin X."/>
        </authorList>
    </citation>
    <scope>NUCLEOTIDE SEQUENCE [LARGE SCALE GENOMIC DNA]</scope>
    <source>
        <strain>PM1</strain>
    </source>
</reference>
<organism evidence="1">
    <name type="scientific">Talaromyces marneffei PM1</name>
    <dbReference type="NCBI Taxonomy" id="1077442"/>
    <lineage>
        <taxon>Eukaryota</taxon>
        <taxon>Fungi</taxon>
        <taxon>Dikarya</taxon>
        <taxon>Ascomycota</taxon>
        <taxon>Pezizomycotina</taxon>
        <taxon>Eurotiomycetes</taxon>
        <taxon>Eurotiomycetidae</taxon>
        <taxon>Eurotiales</taxon>
        <taxon>Trichocomaceae</taxon>
        <taxon>Talaromyces</taxon>
        <taxon>Talaromyces sect. Talaromyces</taxon>
    </lineage>
</organism>
<dbReference type="HOGENOM" id="CLU_3125563_0_0_1"/>